<dbReference type="EMBL" id="QXDJ01000003">
    <property type="protein sequence ID" value="RII34342.1"/>
    <property type="molecule type" value="Genomic_DNA"/>
</dbReference>
<proteinExistence type="predicted"/>
<evidence type="ECO:0000313" key="1">
    <source>
        <dbReference type="EMBL" id="RII34342.1"/>
    </source>
</evidence>
<protein>
    <submittedName>
        <fullName evidence="1">Uncharacterized protein</fullName>
    </submittedName>
</protein>
<dbReference type="AlphaFoldDB" id="A0A399IS39"/>
<evidence type="ECO:0000313" key="2">
    <source>
        <dbReference type="Proteomes" id="UP000265930"/>
    </source>
</evidence>
<sequence length="177" mass="20837">MSTLKDYLEKKQKLKEESERYIDYSIDDGLLKVKKLDFWGKYFQSPSGIYILGINSGYLYNKKFEKGNFILIKNNQLLLNETMFNPCNAVISDNGNFVIDDNIYEMHSKFNSILHFFSEKGKLSSKNFYANFESIELSLDGRYCIAKTLNCTYEPQNRKIITYDLENNRIHSKHNLF</sequence>
<accession>A0A399IS39</accession>
<comment type="caution">
    <text evidence="1">The sequence shown here is derived from an EMBL/GenBank/DDBJ whole genome shotgun (WGS) entry which is preliminary data.</text>
</comment>
<dbReference type="Proteomes" id="UP000265930">
    <property type="component" value="Unassembled WGS sequence"/>
</dbReference>
<organism evidence="1 2">
    <name type="scientific">Clostridium chromiireducens</name>
    <dbReference type="NCBI Taxonomy" id="225345"/>
    <lineage>
        <taxon>Bacteria</taxon>
        <taxon>Bacillati</taxon>
        <taxon>Bacillota</taxon>
        <taxon>Clostridia</taxon>
        <taxon>Eubacteriales</taxon>
        <taxon>Clostridiaceae</taxon>
        <taxon>Clostridium</taxon>
    </lineage>
</organism>
<dbReference type="RefSeq" id="WP_119367109.1">
    <property type="nucleotide sequence ID" value="NZ_QXDJ01000003.1"/>
</dbReference>
<gene>
    <name evidence="1" type="ORF">D2A34_14455</name>
</gene>
<reference evidence="1 2" key="1">
    <citation type="submission" date="2018-08" db="EMBL/GenBank/DDBJ databases">
        <title>Genome of Clostridium chromiireducens C1, DSM12136.</title>
        <authorList>
            <person name="Xing M."/>
            <person name="Wei Y."/>
            <person name="Ang E.L."/>
            <person name="Zhao H."/>
            <person name="Zhang Y."/>
        </authorList>
    </citation>
    <scope>NUCLEOTIDE SEQUENCE [LARGE SCALE GENOMIC DNA]</scope>
    <source>
        <strain evidence="1 2">C1</strain>
    </source>
</reference>
<name>A0A399IS39_9CLOT</name>